<dbReference type="RefSeq" id="XP_064690642.1">
    <property type="nucleotide sequence ID" value="XM_064841807.1"/>
</dbReference>
<keyword evidence="13" id="KW-1185">Reference proteome</keyword>
<dbReference type="SUPFAM" id="SSF140111">
    <property type="entry name" value="Endosomal sorting complex assembly domain"/>
    <property type="match status" value="1"/>
</dbReference>
<dbReference type="AlphaFoldDB" id="A0AAE0TRF2"/>
<dbReference type="InterPro" id="IPR016135">
    <property type="entry name" value="UBQ-conjugating_enzyme/RWD"/>
</dbReference>
<dbReference type="SUPFAM" id="SSF54495">
    <property type="entry name" value="UBC-like"/>
    <property type="match status" value="1"/>
</dbReference>
<feature type="domain" description="UEV" evidence="11">
    <location>
        <begin position="6"/>
        <end position="151"/>
    </location>
</feature>
<keyword evidence="5 7" id="KW-0653">Protein transport</keyword>
<keyword evidence="6 8" id="KW-0175">Coiled coil</keyword>
<dbReference type="PROSITE" id="PS51312">
    <property type="entry name" value="SB"/>
    <property type="match status" value="1"/>
</dbReference>
<evidence type="ECO:0000256" key="5">
    <source>
        <dbReference type="ARBA" id="ARBA00022927"/>
    </source>
</evidence>
<evidence type="ECO:0000256" key="6">
    <source>
        <dbReference type="ARBA" id="ARBA00023054"/>
    </source>
</evidence>
<name>A0AAE0TRF2_9PEZI</name>
<evidence type="ECO:0000256" key="4">
    <source>
        <dbReference type="ARBA" id="ARBA00022753"/>
    </source>
</evidence>
<evidence type="ECO:0000256" key="3">
    <source>
        <dbReference type="ARBA" id="ARBA00022448"/>
    </source>
</evidence>
<feature type="coiled-coil region" evidence="8">
    <location>
        <begin position="458"/>
        <end position="488"/>
    </location>
</feature>
<feature type="compositionally biased region" description="Pro residues" evidence="9">
    <location>
        <begin position="284"/>
        <end position="293"/>
    </location>
</feature>
<protein>
    <submittedName>
        <fullName evidence="12">Suppressor protein stp22 of temperature-sensitive alpha-factor receptor and arginine permease</fullName>
    </submittedName>
</protein>
<dbReference type="Gene3D" id="3.10.110.10">
    <property type="entry name" value="Ubiquitin Conjugating Enzyme"/>
    <property type="match status" value="1"/>
</dbReference>
<comment type="similarity">
    <text evidence="2">Belongs to the ubiquitin-conjugating enzyme family. UEV subfamily.</text>
</comment>
<feature type="region of interest" description="Disordered" evidence="9">
    <location>
        <begin position="382"/>
        <end position="424"/>
    </location>
</feature>
<evidence type="ECO:0000259" key="10">
    <source>
        <dbReference type="PROSITE" id="PS51312"/>
    </source>
</evidence>
<dbReference type="CDD" id="cd11685">
    <property type="entry name" value="UEV_TSG101-like"/>
    <property type="match status" value="1"/>
</dbReference>
<evidence type="ECO:0000256" key="8">
    <source>
        <dbReference type="SAM" id="Coils"/>
    </source>
</evidence>
<dbReference type="GO" id="GO:0072666">
    <property type="term" value="P:establishment of protein localization to vacuole"/>
    <property type="evidence" value="ECO:0007669"/>
    <property type="project" value="UniProtKB-ARBA"/>
</dbReference>
<keyword evidence="4" id="KW-0967">Endosome</keyword>
<evidence type="ECO:0000313" key="12">
    <source>
        <dbReference type="EMBL" id="KAK3672442.1"/>
    </source>
</evidence>
<comment type="subcellular location">
    <subcellularLocation>
        <location evidence="1">Endosome</location>
    </subcellularLocation>
</comment>
<gene>
    <name evidence="12" type="primary">STP22</name>
    <name evidence="12" type="ORF">LTR78_007749</name>
</gene>
<dbReference type="GO" id="GO:0043130">
    <property type="term" value="F:ubiquitin binding"/>
    <property type="evidence" value="ECO:0007669"/>
    <property type="project" value="TreeGrafter"/>
</dbReference>
<dbReference type="InterPro" id="IPR008883">
    <property type="entry name" value="UEV_N"/>
</dbReference>
<dbReference type="PANTHER" id="PTHR23306:SF3">
    <property type="entry name" value="TUMOR SUPPRESSOR PROTEIN 101"/>
    <property type="match status" value="1"/>
</dbReference>
<dbReference type="GO" id="GO:0000813">
    <property type="term" value="C:ESCRT I complex"/>
    <property type="evidence" value="ECO:0007669"/>
    <property type="project" value="TreeGrafter"/>
</dbReference>
<dbReference type="InterPro" id="IPR052070">
    <property type="entry name" value="ESCRT-I_UEV_domain"/>
</dbReference>
<evidence type="ECO:0000313" key="13">
    <source>
        <dbReference type="Proteomes" id="UP001274830"/>
    </source>
</evidence>
<keyword evidence="12" id="KW-0675">Receptor</keyword>
<dbReference type="Pfam" id="PF05743">
    <property type="entry name" value="UEV"/>
    <property type="match status" value="1"/>
</dbReference>
<dbReference type="GeneID" id="89966361"/>
<feature type="compositionally biased region" description="Low complexity" evidence="9">
    <location>
        <begin position="308"/>
        <end position="317"/>
    </location>
</feature>
<feature type="domain" description="SB" evidence="10">
    <location>
        <begin position="519"/>
        <end position="587"/>
    </location>
</feature>
<comment type="caution">
    <text evidence="12">The sequence shown here is derived from an EMBL/GenBank/DDBJ whole genome shotgun (WGS) entry which is preliminary data.</text>
</comment>
<evidence type="ECO:0000256" key="1">
    <source>
        <dbReference type="ARBA" id="ARBA00004177"/>
    </source>
</evidence>
<evidence type="ECO:0000256" key="7">
    <source>
        <dbReference type="PROSITE-ProRule" id="PRU00644"/>
    </source>
</evidence>
<dbReference type="PANTHER" id="PTHR23306">
    <property type="entry name" value="TUMOR SUSCEPTIBILITY GENE 101 PROTEIN-RELATED"/>
    <property type="match status" value="1"/>
</dbReference>
<evidence type="ECO:0000259" key="11">
    <source>
        <dbReference type="PROSITE" id="PS51322"/>
    </source>
</evidence>
<dbReference type="Pfam" id="PF09454">
    <property type="entry name" value="Vps23_core"/>
    <property type="match status" value="1"/>
</dbReference>
<dbReference type="GO" id="GO:0006886">
    <property type="term" value="P:intracellular protein transport"/>
    <property type="evidence" value="ECO:0007669"/>
    <property type="project" value="UniProtKB-ARBA"/>
</dbReference>
<feature type="compositionally biased region" description="Polar residues" evidence="9">
    <location>
        <begin position="243"/>
        <end position="263"/>
    </location>
</feature>
<dbReference type="GO" id="GO:0043162">
    <property type="term" value="P:ubiquitin-dependent protein catabolic process via the multivesicular body sorting pathway"/>
    <property type="evidence" value="ECO:0007669"/>
    <property type="project" value="UniProtKB-ARBA"/>
</dbReference>
<keyword evidence="3 7" id="KW-0813">Transport</keyword>
<sequence length="593" mass="65357">MAQLPEKVLSWLYSVLHEYQDPRRAYSDAVRVLSTHSSLSPRTEVYTHESGSSALLLTISGTVPATFRGAAYKFPIKIWLPKAYPQEVPVLFVTPGGDMLVRPGQHVGVDGRIYHPYLRDWQGMWDRASLAEFLEFLQQVFAKEPPVISRAQQQQYYQRPVGGQIAQSQTAPGASPGPPRLPPKQQMGSAAQSATPQTNTSEPPPRPPKPGEEYAEPLPHRSSSRHASQSGPPLPPLPHERPASQQYAPRSQYHNGYASTPQPRSHVHPSLPQSYGHQNGQPPGSQPPVPPHPQHQQHEQIRSVHNRSPVSPVSPVSGYAKPLDQRYSQAPSIPQQPQRSHPYPRQPPPPQGQPSNQPANQYQGQHPRQHTAQYLTSGQYYQQPPTSQLQKPQPPPDLLSDPFDVTLPGPSTAGPAPPIPPNPEREHLLHALSTSIVQQARMKVHQNLSAIAPLQSQAIALQTAHQRLEAEIRQLEQLSQTLETNEAILRCSIADCDHLVANTKSKPQPPIDDVLVANSLVAQQLWRVCAEEAGCREAMYVLQKALDRGRISGQDFVKAMRGLGREVFGKMVVGRKCGRGLGLEVGPGMGKVR</sequence>
<dbReference type="InterPro" id="IPR037202">
    <property type="entry name" value="ESCRT_assembly_dom"/>
</dbReference>
<dbReference type="InterPro" id="IPR017916">
    <property type="entry name" value="SB_dom"/>
</dbReference>
<evidence type="ECO:0000256" key="9">
    <source>
        <dbReference type="SAM" id="MobiDB-lite"/>
    </source>
</evidence>
<feature type="region of interest" description="Disordered" evidence="9">
    <location>
        <begin position="153"/>
        <end position="368"/>
    </location>
</feature>
<dbReference type="Proteomes" id="UP001274830">
    <property type="component" value="Unassembled WGS sequence"/>
</dbReference>
<feature type="compositionally biased region" description="Low complexity" evidence="9">
    <location>
        <begin position="398"/>
        <end position="414"/>
    </location>
</feature>
<evidence type="ECO:0000256" key="2">
    <source>
        <dbReference type="ARBA" id="ARBA00009594"/>
    </source>
</evidence>
<accession>A0AAE0TRF2</accession>
<dbReference type="Gene3D" id="6.10.140.820">
    <property type="match status" value="1"/>
</dbReference>
<organism evidence="12 13">
    <name type="scientific">Recurvomyces mirabilis</name>
    <dbReference type="NCBI Taxonomy" id="574656"/>
    <lineage>
        <taxon>Eukaryota</taxon>
        <taxon>Fungi</taxon>
        <taxon>Dikarya</taxon>
        <taxon>Ascomycota</taxon>
        <taxon>Pezizomycotina</taxon>
        <taxon>Dothideomycetes</taxon>
        <taxon>Dothideomycetidae</taxon>
        <taxon>Mycosphaerellales</taxon>
        <taxon>Teratosphaeriaceae</taxon>
        <taxon>Recurvomyces</taxon>
    </lineage>
</organism>
<proteinExistence type="inferred from homology"/>
<reference evidence="12" key="1">
    <citation type="submission" date="2023-07" db="EMBL/GenBank/DDBJ databases">
        <title>Black Yeasts Isolated from many extreme environments.</title>
        <authorList>
            <person name="Coleine C."/>
            <person name="Stajich J.E."/>
            <person name="Selbmann L."/>
        </authorList>
    </citation>
    <scope>NUCLEOTIDE SEQUENCE</scope>
    <source>
        <strain evidence="12">CCFEE 5485</strain>
    </source>
</reference>
<dbReference type="PROSITE" id="PS51322">
    <property type="entry name" value="UEV"/>
    <property type="match status" value="1"/>
</dbReference>
<dbReference type="EMBL" id="JAUTXT010000033">
    <property type="protein sequence ID" value="KAK3672442.1"/>
    <property type="molecule type" value="Genomic_DNA"/>
</dbReference>
<feature type="compositionally biased region" description="Polar residues" evidence="9">
    <location>
        <begin position="186"/>
        <end position="201"/>
    </location>
</feature>